<reference evidence="2 3" key="1">
    <citation type="submission" date="2021-10" db="EMBL/GenBank/DDBJ databases">
        <title>Anaerobic single-cell dispensing facilitates the cultivation of human gut bacteria.</title>
        <authorList>
            <person name="Afrizal A."/>
        </authorList>
    </citation>
    <scope>NUCLEOTIDE SEQUENCE [LARGE SCALE GENOMIC DNA]</scope>
    <source>
        <strain evidence="2 3">CLA-AA-H276</strain>
    </source>
</reference>
<name>A0AAE3A845_9FIRM</name>
<dbReference type="EMBL" id="JAJEPS010000002">
    <property type="protein sequence ID" value="MCC2125183.1"/>
    <property type="molecule type" value="Genomic_DNA"/>
</dbReference>
<comment type="caution">
    <text evidence="2">The sequence shown here is derived from an EMBL/GenBank/DDBJ whole genome shotgun (WGS) entry which is preliminary data.</text>
</comment>
<accession>A0AAE3A845</accession>
<gene>
    <name evidence="2" type="ORF">LKD36_03205</name>
</gene>
<feature type="signal peptide" evidence="1">
    <location>
        <begin position="1"/>
        <end position="29"/>
    </location>
</feature>
<evidence type="ECO:0000313" key="3">
    <source>
        <dbReference type="Proteomes" id="UP001198220"/>
    </source>
</evidence>
<dbReference type="RefSeq" id="WP_308458656.1">
    <property type="nucleotide sequence ID" value="NZ_JAJEPS010000002.1"/>
</dbReference>
<keyword evidence="1" id="KW-0732">Signal</keyword>
<protein>
    <submittedName>
        <fullName evidence="2">Uncharacterized protein</fullName>
    </submittedName>
</protein>
<organism evidence="2 3">
    <name type="scientific">Hominiventricola filiformis</name>
    <dbReference type="NCBI Taxonomy" id="2885352"/>
    <lineage>
        <taxon>Bacteria</taxon>
        <taxon>Bacillati</taxon>
        <taxon>Bacillota</taxon>
        <taxon>Clostridia</taxon>
        <taxon>Lachnospirales</taxon>
        <taxon>Lachnospiraceae</taxon>
        <taxon>Hominiventricola</taxon>
    </lineage>
</organism>
<dbReference type="AlphaFoldDB" id="A0AAE3A845"/>
<feature type="chain" id="PRO_5042078286" evidence="1">
    <location>
        <begin position="30"/>
        <end position="164"/>
    </location>
</feature>
<evidence type="ECO:0000256" key="1">
    <source>
        <dbReference type="SAM" id="SignalP"/>
    </source>
</evidence>
<proteinExistence type="predicted"/>
<dbReference type="Proteomes" id="UP001198220">
    <property type="component" value="Unassembled WGS sequence"/>
</dbReference>
<keyword evidence="3" id="KW-1185">Reference proteome</keyword>
<sequence length="164" mass="18448">MKFTKMKTVLCAVSAVFLASIFGAFPSEAKTAFDPSYYFEKYVDVANEYGFDTQALFNHYQTAGMQEGRFPNRESEWKAAAGYVATQEERTAFMMQIPSPNPENANSDLPKFDPIYYYNNYPDVAAVIGPDAVGLLNHYFAYGYSEGRLPYYGAEPCTDVQTSF</sequence>
<evidence type="ECO:0000313" key="2">
    <source>
        <dbReference type="EMBL" id="MCC2125183.1"/>
    </source>
</evidence>